<evidence type="ECO:0000313" key="2">
    <source>
        <dbReference type="Proteomes" id="UP000308600"/>
    </source>
</evidence>
<name>A0ACD3A512_9AGAR</name>
<dbReference type="Proteomes" id="UP000308600">
    <property type="component" value="Unassembled WGS sequence"/>
</dbReference>
<accession>A0ACD3A512</accession>
<reference evidence="1 2" key="1">
    <citation type="journal article" date="2019" name="Nat. Ecol. Evol.">
        <title>Megaphylogeny resolves global patterns of mushroom evolution.</title>
        <authorList>
            <person name="Varga T."/>
            <person name="Krizsan K."/>
            <person name="Foldi C."/>
            <person name="Dima B."/>
            <person name="Sanchez-Garcia M."/>
            <person name="Sanchez-Ramirez S."/>
            <person name="Szollosi G.J."/>
            <person name="Szarkandi J.G."/>
            <person name="Papp V."/>
            <person name="Albert L."/>
            <person name="Andreopoulos W."/>
            <person name="Angelini C."/>
            <person name="Antonin V."/>
            <person name="Barry K.W."/>
            <person name="Bougher N.L."/>
            <person name="Buchanan P."/>
            <person name="Buyck B."/>
            <person name="Bense V."/>
            <person name="Catcheside P."/>
            <person name="Chovatia M."/>
            <person name="Cooper J."/>
            <person name="Damon W."/>
            <person name="Desjardin D."/>
            <person name="Finy P."/>
            <person name="Geml J."/>
            <person name="Haridas S."/>
            <person name="Hughes K."/>
            <person name="Justo A."/>
            <person name="Karasinski D."/>
            <person name="Kautmanova I."/>
            <person name="Kiss B."/>
            <person name="Kocsube S."/>
            <person name="Kotiranta H."/>
            <person name="LaButti K.M."/>
            <person name="Lechner B.E."/>
            <person name="Liimatainen K."/>
            <person name="Lipzen A."/>
            <person name="Lukacs Z."/>
            <person name="Mihaltcheva S."/>
            <person name="Morgado L.N."/>
            <person name="Niskanen T."/>
            <person name="Noordeloos M.E."/>
            <person name="Ohm R.A."/>
            <person name="Ortiz-Santana B."/>
            <person name="Ovrebo C."/>
            <person name="Racz N."/>
            <person name="Riley R."/>
            <person name="Savchenko A."/>
            <person name="Shiryaev A."/>
            <person name="Soop K."/>
            <person name="Spirin V."/>
            <person name="Szebenyi C."/>
            <person name="Tomsovsky M."/>
            <person name="Tulloss R.E."/>
            <person name="Uehling J."/>
            <person name="Grigoriev I.V."/>
            <person name="Vagvolgyi C."/>
            <person name="Papp T."/>
            <person name="Martin F.M."/>
            <person name="Miettinen O."/>
            <person name="Hibbett D.S."/>
            <person name="Nagy L.G."/>
        </authorList>
    </citation>
    <scope>NUCLEOTIDE SEQUENCE [LARGE SCALE GENOMIC DNA]</scope>
    <source>
        <strain evidence="1 2">NL-1719</strain>
    </source>
</reference>
<organism evidence="1 2">
    <name type="scientific">Pluteus cervinus</name>
    <dbReference type="NCBI Taxonomy" id="181527"/>
    <lineage>
        <taxon>Eukaryota</taxon>
        <taxon>Fungi</taxon>
        <taxon>Dikarya</taxon>
        <taxon>Basidiomycota</taxon>
        <taxon>Agaricomycotina</taxon>
        <taxon>Agaricomycetes</taxon>
        <taxon>Agaricomycetidae</taxon>
        <taxon>Agaricales</taxon>
        <taxon>Pluteineae</taxon>
        <taxon>Pluteaceae</taxon>
        <taxon>Pluteus</taxon>
    </lineage>
</organism>
<protein>
    <submittedName>
        <fullName evidence="1">Uncharacterized protein</fullName>
    </submittedName>
</protein>
<dbReference type="EMBL" id="ML208732">
    <property type="protein sequence ID" value="TFK60780.1"/>
    <property type="molecule type" value="Genomic_DNA"/>
</dbReference>
<keyword evidence="2" id="KW-1185">Reference proteome</keyword>
<gene>
    <name evidence="1" type="ORF">BDN72DRAFT_850250</name>
</gene>
<sequence length="501" mass="56301">MAESFLPQNLHGFSVAGLTLDAAYDKIDSEILRWEDHVRNLKALRNSIAPVSCLPDELISIVLNLSQRLSKDPPLARLYLSWVCSRWRDVALGDRKFWRTIKNYPSFTCPQYIQECFARSKPLTLEMDLRFPSGALIGLCISRIHRISSLTYTPAQETSCNPPKFLDQPAPQLSSLSLAKTVLVKKPFNGVYILKHLKLVGCRFDWGFPLSISALTTLHIATPTNSIPVDAFTAKLVGMSSLVNLYLRDCLVDATTPITTQYNLPSLRNLYVEDNQASVFGLLRAIDTPVICSLRASIRTKSFGEEELLDALDVFKRLHPSLWSDIRHLILRPLSIEVEGFSSASRDIIVFHPLRLSGTILSACNQLSVHRLEVLSIDRHFKNLTKIAGILRSLRNVWHLRLGSAEQKVANALLASCIQEEDGTIEISLPSIMELHCNAPSDALFHALEQRQEILKSRLPKLTFRKCAPPDIKRYSKVADFVDYDGIVSVEELKADNESGW</sequence>
<evidence type="ECO:0000313" key="1">
    <source>
        <dbReference type="EMBL" id="TFK60780.1"/>
    </source>
</evidence>
<proteinExistence type="predicted"/>